<evidence type="ECO:0000313" key="2">
    <source>
        <dbReference type="EMBL" id="AYO55605.1"/>
    </source>
</evidence>
<dbReference type="Proteomes" id="UP000279962">
    <property type="component" value="Chromosome"/>
</dbReference>
<dbReference type="EMBL" id="CP033133">
    <property type="protein sequence ID" value="AYO55605.1"/>
    <property type="molecule type" value="Genomic_DNA"/>
</dbReference>
<dbReference type="AlphaFoldDB" id="A0A3G2T6H0"/>
<protein>
    <recommendedName>
        <fullName evidence="4">DUF4402 domain-containing protein</fullName>
    </recommendedName>
</protein>
<keyword evidence="1" id="KW-0732">Signal</keyword>
<sequence>MKMLTKTLFAALVLGATSTAVFANDAAGIQTTSKGSGGDDCAPGTTVCAGEIKISLEIPKKCELTVNTPVIAMTQVGSSKNWSGTGDFNVTANSSYSLNIVAPKQLVSSVGNIPVSVGTSLNGANYTSGTSLGYLSTARNFKVQATSSNLDPATTQAGTYTGTYTVAVNF</sequence>
<organism evidence="2 3">
    <name type="scientific">Acinetobacter wuhouensis</name>
    <dbReference type="NCBI Taxonomy" id="1879050"/>
    <lineage>
        <taxon>Bacteria</taxon>
        <taxon>Pseudomonadati</taxon>
        <taxon>Pseudomonadota</taxon>
        <taxon>Gammaproteobacteria</taxon>
        <taxon>Moraxellales</taxon>
        <taxon>Moraxellaceae</taxon>
        <taxon>Acinetobacter</taxon>
    </lineage>
</organism>
<evidence type="ECO:0008006" key="4">
    <source>
        <dbReference type="Google" id="ProtNLM"/>
    </source>
</evidence>
<feature type="chain" id="PRO_5018042756" description="DUF4402 domain-containing protein" evidence="1">
    <location>
        <begin position="24"/>
        <end position="170"/>
    </location>
</feature>
<feature type="signal peptide" evidence="1">
    <location>
        <begin position="1"/>
        <end position="23"/>
    </location>
</feature>
<dbReference type="RefSeq" id="WP_087553582.1">
    <property type="nucleotide sequence ID" value="NZ_CP033133.1"/>
</dbReference>
<name>A0A3G2T6H0_9GAMM</name>
<proteinExistence type="predicted"/>
<gene>
    <name evidence="2" type="ORF">CDG68_18995</name>
</gene>
<accession>A0A3G2T6H0</accession>
<evidence type="ECO:0000256" key="1">
    <source>
        <dbReference type="SAM" id="SignalP"/>
    </source>
</evidence>
<evidence type="ECO:0000313" key="3">
    <source>
        <dbReference type="Proteomes" id="UP000279962"/>
    </source>
</evidence>
<reference evidence="2 3" key="1">
    <citation type="submission" date="2018-10" db="EMBL/GenBank/DDBJ databases">
        <title>The complete genome of Acinetobacter wuhouensis strain WCHAW010062.</title>
        <authorList>
            <person name="Hu Y."/>
            <person name="Long H."/>
            <person name="Feng Y."/>
            <person name="Zong Z."/>
        </authorList>
    </citation>
    <scope>NUCLEOTIDE SEQUENCE [LARGE SCALE GENOMIC DNA]</scope>
    <source>
        <strain evidence="2 3">WCHAW010062</strain>
    </source>
</reference>